<dbReference type="InterPro" id="IPR036833">
    <property type="entry name" value="BetaGal_dom3_sf"/>
</dbReference>
<dbReference type="PRINTS" id="PR00742">
    <property type="entry name" value="GLHYDRLASE35"/>
</dbReference>
<comment type="similarity">
    <text evidence="2 8">Belongs to the glycosyl hydrolase 35 family.</text>
</comment>
<protein>
    <recommendedName>
        <fullName evidence="3">beta-galactosidase</fullName>
        <ecNumber evidence="3">3.2.1.23</ecNumber>
    </recommendedName>
</protein>
<dbReference type="InterPro" id="IPR025972">
    <property type="entry name" value="BetaGal_dom3"/>
</dbReference>
<keyword evidence="6" id="KW-0325">Glycoprotein</keyword>
<organism evidence="11 12">
    <name type="scientific">Novosphingobium pentaromativorans</name>
    <dbReference type="NCBI Taxonomy" id="205844"/>
    <lineage>
        <taxon>Bacteria</taxon>
        <taxon>Pseudomonadati</taxon>
        <taxon>Pseudomonadota</taxon>
        <taxon>Alphaproteobacteria</taxon>
        <taxon>Sphingomonadales</taxon>
        <taxon>Sphingomonadaceae</taxon>
        <taxon>Novosphingobium</taxon>
    </lineage>
</organism>
<dbReference type="InterPro" id="IPR025300">
    <property type="entry name" value="BetaGal_jelly_roll_dom"/>
</dbReference>
<dbReference type="InterPro" id="IPR018954">
    <property type="entry name" value="Betagal_dom2"/>
</dbReference>
<dbReference type="EMBL" id="QFPX01000003">
    <property type="protein sequence ID" value="PZQ56639.1"/>
    <property type="molecule type" value="Genomic_DNA"/>
</dbReference>
<evidence type="ECO:0000256" key="4">
    <source>
        <dbReference type="ARBA" id="ARBA00022729"/>
    </source>
</evidence>
<feature type="chain" id="PRO_5015878701" description="beta-galactosidase" evidence="9">
    <location>
        <begin position="21"/>
        <end position="1004"/>
    </location>
</feature>
<dbReference type="Pfam" id="PF13364">
    <property type="entry name" value="BetaGal_ABD2"/>
    <property type="match status" value="2"/>
</dbReference>
<dbReference type="SMART" id="SM01029">
    <property type="entry name" value="BetaGal_dom2"/>
    <property type="match status" value="1"/>
</dbReference>
<dbReference type="Gene3D" id="2.60.120.260">
    <property type="entry name" value="Galactose-binding domain-like"/>
    <property type="match status" value="2"/>
</dbReference>
<keyword evidence="7" id="KW-0326">Glycosidase</keyword>
<evidence type="ECO:0000256" key="7">
    <source>
        <dbReference type="ARBA" id="ARBA00023295"/>
    </source>
</evidence>
<proteinExistence type="inferred from homology"/>
<evidence type="ECO:0000256" key="1">
    <source>
        <dbReference type="ARBA" id="ARBA00001412"/>
    </source>
</evidence>
<sequence>MKRAFLTALLLTAIPLPALAQDAKPTADLSAPVQTFGRVSFDARSLMIDGKRQVIWSGEFHPFRLPSPDLWRDVLQKMKASGFNTVALYFDWGYHSPKQGVYDFSGIRDLDRLLTMAEEEGLWVMTRAGPYVNAELSRGGFPGWLVNQKARARTDDPEYMAAADEWLTQINAIIARHQINGDGKGHKGSVILHQIENELALTTPAQRRYMDHLYAKARADGITVPIFHNDQGRNGYWVPEGSPVDKVVQGPNDMYAFDGYPGGTCTVEGKPTRSVAAPDWGFYGPGGAKGGASASPKTPGFLAEFGGGWFDYWGSNGGYECNAVQRGKRFQRVFYGTNLANGIGIQSFYMTYGGTSWGWLPAPVVFTSYDYGAAISEARNLREKALEMKQLGGLIASVPDLAGMIPAGAPEVSSPNIQVYHNKSPETDARFLLVAHKPSNGQTDDSFTVTAALPDGRYTFPMRLNGFDAKWLVAGVNLGGQRLVYSTSELQSVSKAGSADLLLLYGRAGEPGETVLRYASAPKVTVLEGTAQTAFNDTKGDLKVTYTHGGRTVLRLTGGGRGDLILILADEAEGTRYTRVESSAGPVLVRGPQLVRHASLKSGALALTGDTGEAGGLEVWAPGTVRAVTWNGARVPAKASTVGSLASTTPLPGPAPVTLPALTGWRMAKGSPEADPKFDDGTWQAVGGNRPNATITQRPDGQPNMAMDAYGFHEGDVWYRGKFEGAPGAKTVSLFYGAGGSGLVQAWLDGKFIGQAETPSGLPRPITTGTVTLELPAEAQADGSHVLSVMVRNNGHNWDLDSDDFHKEARGLISASISQPGGRSFAVPIAWKIQGQRGGEDIADPVRGPANSGGLHGERMGWHLPLFDDSRWSATQVPATSAAPGTTWFRTAFDLALPKGQDATIALAFGDTESPRSAAKYRVLIFVNGWNMGQFIAHVGPQRVFPIPEGILNHRGTNHVALAVTSDGAPGDALEAVKLVTLHNVKGGLPVQMVPAPTRPDQLK</sequence>
<evidence type="ECO:0000313" key="12">
    <source>
        <dbReference type="Proteomes" id="UP000249082"/>
    </source>
</evidence>
<keyword evidence="4 9" id="KW-0732">Signal</keyword>
<dbReference type="Pfam" id="PF13363">
    <property type="entry name" value="BetaGal_dom3"/>
    <property type="match status" value="1"/>
</dbReference>
<comment type="catalytic activity">
    <reaction evidence="1">
        <text>Hydrolysis of terminal non-reducing beta-D-galactose residues in beta-D-galactosides.</text>
        <dbReference type="EC" id="3.2.1.23"/>
    </reaction>
</comment>
<dbReference type="Gene3D" id="3.20.20.80">
    <property type="entry name" value="Glycosidases"/>
    <property type="match status" value="1"/>
</dbReference>
<dbReference type="Gene3D" id="2.102.20.10">
    <property type="entry name" value="Beta-galactosidase, domain 2"/>
    <property type="match status" value="1"/>
</dbReference>
<evidence type="ECO:0000256" key="3">
    <source>
        <dbReference type="ARBA" id="ARBA00012756"/>
    </source>
</evidence>
<evidence type="ECO:0000313" key="11">
    <source>
        <dbReference type="EMBL" id="PZQ56639.1"/>
    </source>
</evidence>
<gene>
    <name evidence="11" type="ORF">DI555_04645</name>
</gene>
<name>A0A2W5NXJ7_9SPHN</name>
<dbReference type="InterPro" id="IPR001944">
    <property type="entry name" value="Glycoside_Hdrlase_35"/>
</dbReference>
<dbReference type="InterPro" id="IPR037110">
    <property type="entry name" value="Betagal_dom2_sf"/>
</dbReference>
<dbReference type="AlphaFoldDB" id="A0A2W5NXJ7"/>
<keyword evidence="5" id="KW-0378">Hydrolase</keyword>
<dbReference type="GO" id="GO:0005975">
    <property type="term" value="P:carbohydrate metabolic process"/>
    <property type="evidence" value="ECO:0007669"/>
    <property type="project" value="InterPro"/>
</dbReference>
<comment type="caution">
    <text evidence="11">The sequence shown here is derived from an EMBL/GenBank/DDBJ whole genome shotgun (WGS) entry which is preliminary data.</text>
</comment>
<dbReference type="EC" id="3.2.1.23" evidence="3"/>
<dbReference type="SUPFAM" id="SSF49785">
    <property type="entry name" value="Galactose-binding domain-like"/>
    <property type="match status" value="2"/>
</dbReference>
<dbReference type="SUPFAM" id="SSF51011">
    <property type="entry name" value="Glycosyl hydrolase domain"/>
    <property type="match status" value="1"/>
</dbReference>
<dbReference type="InterPro" id="IPR008979">
    <property type="entry name" value="Galactose-bd-like_sf"/>
</dbReference>
<dbReference type="SUPFAM" id="SSF117100">
    <property type="entry name" value="Beta-galactosidase LacA, domain 3"/>
    <property type="match status" value="1"/>
</dbReference>
<dbReference type="Proteomes" id="UP000249082">
    <property type="component" value="Unassembled WGS sequence"/>
</dbReference>
<accession>A0A2W5NXJ7</accession>
<dbReference type="SUPFAM" id="SSF51445">
    <property type="entry name" value="(Trans)glycosidases"/>
    <property type="match status" value="1"/>
</dbReference>
<evidence type="ECO:0000256" key="2">
    <source>
        <dbReference type="ARBA" id="ARBA00009809"/>
    </source>
</evidence>
<dbReference type="InterPro" id="IPR017853">
    <property type="entry name" value="GH"/>
</dbReference>
<dbReference type="Pfam" id="PF10435">
    <property type="entry name" value="BetaGal_dom2"/>
    <property type="match status" value="1"/>
</dbReference>
<evidence type="ECO:0000256" key="8">
    <source>
        <dbReference type="RuleBase" id="RU003679"/>
    </source>
</evidence>
<dbReference type="GO" id="GO:0004565">
    <property type="term" value="F:beta-galactosidase activity"/>
    <property type="evidence" value="ECO:0007669"/>
    <property type="project" value="UniProtKB-EC"/>
</dbReference>
<evidence type="ECO:0000256" key="6">
    <source>
        <dbReference type="ARBA" id="ARBA00023180"/>
    </source>
</evidence>
<dbReference type="InterPro" id="IPR031330">
    <property type="entry name" value="Gly_Hdrlase_35_cat"/>
</dbReference>
<reference evidence="11 12" key="1">
    <citation type="submission" date="2017-08" db="EMBL/GenBank/DDBJ databases">
        <title>Infants hospitalized years apart are colonized by the same room-sourced microbial strains.</title>
        <authorList>
            <person name="Brooks B."/>
            <person name="Olm M.R."/>
            <person name="Firek B.A."/>
            <person name="Baker R."/>
            <person name="Thomas B.C."/>
            <person name="Morowitz M.J."/>
            <person name="Banfield J.F."/>
        </authorList>
    </citation>
    <scope>NUCLEOTIDE SEQUENCE [LARGE SCALE GENOMIC DNA]</scope>
    <source>
        <strain evidence="11">S2_005_002_R2_33</strain>
    </source>
</reference>
<evidence type="ECO:0000256" key="5">
    <source>
        <dbReference type="ARBA" id="ARBA00022801"/>
    </source>
</evidence>
<feature type="signal peptide" evidence="9">
    <location>
        <begin position="1"/>
        <end position="20"/>
    </location>
</feature>
<dbReference type="Pfam" id="PF01301">
    <property type="entry name" value="Glyco_hydro_35"/>
    <property type="match status" value="1"/>
</dbReference>
<dbReference type="PANTHER" id="PTHR23421">
    <property type="entry name" value="BETA-GALACTOSIDASE RELATED"/>
    <property type="match status" value="1"/>
</dbReference>
<evidence type="ECO:0000259" key="10">
    <source>
        <dbReference type="SMART" id="SM01029"/>
    </source>
</evidence>
<feature type="domain" description="Beta-galactosidase" evidence="10">
    <location>
        <begin position="398"/>
        <end position="577"/>
    </location>
</feature>
<evidence type="ECO:0000256" key="9">
    <source>
        <dbReference type="SAM" id="SignalP"/>
    </source>
</evidence>